<evidence type="ECO:0008006" key="3">
    <source>
        <dbReference type="Google" id="ProtNLM"/>
    </source>
</evidence>
<dbReference type="InterPro" id="IPR009057">
    <property type="entry name" value="Homeodomain-like_sf"/>
</dbReference>
<evidence type="ECO:0000313" key="1">
    <source>
        <dbReference type="EMBL" id="MCX3060767.1"/>
    </source>
</evidence>
<dbReference type="RefSeq" id="WP_266599606.1">
    <property type="nucleotide sequence ID" value="NZ_JAPHNL010000124.1"/>
</dbReference>
<gene>
    <name evidence="1" type="ORF">OFY01_13540</name>
</gene>
<dbReference type="SUPFAM" id="SSF46689">
    <property type="entry name" value="Homeodomain-like"/>
    <property type="match status" value="1"/>
</dbReference>
<comment type="caution">
    <text evidence="1">The sequence shown here is derived from an EMBL/GenBank/DDBJ whole genome shotgun (WGS) entry which is preliminary data.</text>
</comment>
<dbReference type="EMBL" id="JAPHNL010000124">
    <property type="protein sequence ID" value="MCX3060767.1"/>
    <property type="molecule type" value="Genomic_DNA"/>
</dbReference>
<keyword evidence="2" id="KW-1185">Reference proteome</keyword>
<accession>A0ABT3TUQ6</accession>
<organism evidence="1 2">
    <name type="scientific">Streptomyces beihaiensis</name>
    <dbReference type="NCBI Taxonomy" id="2984495"/>
    <lineage>
        <taxon>Bacteria</taxon>
        <taxon>Bacillati</taxon>
        <taxon>Actinomycetota</taxon>
        <taxon>Actinomycetes</taxon>
        <taxon>Kitasatosporales</taxon>
        <taxon>Streptomycetaceae</taxon>
        <taxon>Streptomyces</taxon>
    </lineage>
</organism>
<reference evidence="1" key="1">
    <citation type="submission" date="2022-10" db="EMBL/GenBank/DDBJ databases">
        <title>Streptomyces beihaiensis sp. nov., a chitin degrading actinobacterium, isolated from shrimp pond soil.</title>
        <authorList>
            <person name="Xie J."/>
            <person name="Shen N."/>
        </authorList>
    </citation>
    <scope>NUCLEOTIDE SEQUENCE</scope>
    <source>
        <strain evidence="1">GXMU-J5</strain>
    </source>
</reference>
<sequence>MTEKTRHIQNPPALTAVHRAVLQVMAEYGPRRVPRVQVAERAGTDRQFLRRNWPDRARLHHDAVANELRRLLSVASELADFSDNPTDACFSIRVIVRAARMVREHPVTRATARTAPDLLRSAFLHTDTGLHGVAWEWFQRLPVARRAPFDRDVLALTQLLFTVSLPYALTPDDVPIAGEETRKELDSRLDSALHMFLRRTPRCPACAPDRLA</sequence>
<protein>
    <recommendedName>
        <fullName evidence="3">TetR family transcriptional regulator</fullName>
    </recommendedName>
</protein>
<dbReference type="Proteomes" id="UP001163064">
    <property type="component" value="Unassembled WGS sequence"/>
</dbReference>
<dbReference type="Gene3D" id="1.10.357.10">
    <property type="entry name" value="Tetracycline Repressor, domain 2"/>
    <property type="match status" value="1"/>
</dbReference>
<proteinExistence type="predicted"/>
<evidence type="ECO:0000313" key="2">
    <source>
        <dbReference type="Proteomes" id="UP001163064"/>
    </source>
</evidence>
<name>A0ABT3TUQ6_9ACTN</name>